<feature type="compositionally biased region" description="Low complexity" evidence="7">
    <location>
        <begin position="738"/>
        <end position="760"/>
    </location>
</feature>
<dbReference type="Proteomes" id="UP000822369">
    <property type="component" value="Chromosome 8"/>
</dbReference>
<feature type="compositionally biased region" description="Basic and acidic residues" evidence="7">
    <location>
        <begin position="503"/>
        <end position="515"/>
    </location>
</feature>
<comment type="caution">
    <text evidence="6">Lacks conserved residue(s) required for the propagation of feature annotation.</text>
</comment>
<feature type="compositionally biased region" description="Basic and acidic residues" evidence="7">
    <location>
        <begin position="637"/>
        <end position="649"/>
    </location>
</feature>
<evidence type="ECO:0000256" key="6">
    <source>
        <dbReference type="PROSITE-ProRule" id="PRU00122"/>
    </source>
</evidence>
<evidence type="ECO:0000256" key="4">
    <source>
        <dbReference type="ARBA" id="ARBA00022729"/>
    </source>
</evidence>
<feature type="region of interest" description="Disordered" evidence="7">
    <location>
        <begin position="561"/>
        <end position="804"/>
    </location>
</feature>
<dbReference type="SUPFAM" id="SSF49899">
    <property type="entry name" value="Concanavalin A-like lectins/glucanases"/>
    <property type="match status" value="1"/>
</dbReference>
<dbReference type="InterPro" id="IPR008160">
    <property type="entry name" value="Collagen"/>
</dbReference>
<dbReference type="Proteomes" id="UP000694548">
    <property type="component" value="Chromosome sgr02"/>
</dbReference>
<dbReference type="PANTHER" id="PTHR24023:SF1082">
    <property type="entry name" value="COLLAGEN TRIPLE HELIX REPEAT"/>
    <property type="match status" value="1"/>
</dbReference>
<feature type="domain" description="Laminin G" evidence="9">
    <location>
        <begin position="47"/>
        <end position="231"/>
    </location>
</feature>
<feature type="region of interest" description="Disordered" evidence="7">
    <location>
        <begin position="221"/>
        <end position="243"/>
    </location>
</feature>
<dbReference type="Gene3D" id="2.60.120.200">
    <property type="match status" value="1"/>
</dbReference>
<keyword evidence="2" id="KW-0964">Secreted</keyword>
<keyword evidence="3" id="KW-0272">Extracellular matrix</keyword>
<evidence type="ECO:0000313" key="12">
    <source>
        <dbReference type="Proteomes" id="UP000694548"/>
    </source>
</evidence>
<reference evidence="10" key="2">
    <citation type="submission" date="2020-03" db="EMBL/GenBank/DDBJ databases">
        <title>Intra-Species Differences in Population Size shape Life History and Genome Evolution.</title>
        <authorList>
            <person name="Willemsen D."/>
            <person name="Cui R."/>
            <person name="Valenzano D.R."/>
        </authorList>
    </citation>
    <scope>NUCLEOTIDE SEQUENCE</scope>
    <source>
        <strain evidence="10">GRZ</strain>
        <tissue evidence="10">Whole</tissue>
    </source>
</reference>
<keyword evidence="12" id="KW-1185">Reference proteome</keyword>
<dbReference type="EMBL" id="JAAVVJ010000008">
    <property type="protein sequence ID" value="KAF7217746.1"/>
    <property type="molecule type" value="Genomic_DNA"/>
</dbReference>
<evidence type="ECO:0000256" key="5">
    <source>
        <dbReference type="ARBA" id="ARBA00022737"/>
    </source>
</evidence>
<feature type="compositionally biased region" description="Low complexity" evidence="7">
    <location>
        <begin position="480"/>
        <end position="500"/>
    </location>
</feature>
<evidence type="ECO:0000313" key="10">
    <source>
        <dbReference type="EMBL" id="KAF7217746.1"/>
    </source>
</evidence>
<feature type="compositionally biased region" description="Low complexity" evidence="7">
    <location>
        <begin position="586"/>
        <end position="610"/>
    </location>
</feature>
<dbReference type="InterPro" id="IPR013320">
    <property type="entry name" value="ConA-like_dom_sf"/>
</dbReference>
<evidence type="ECO:0000259" key="9">
    <source>
        <dbReference type="PROSITE" id="PS50025"/>
    </source>
</evidence>
<evidence type="ECO:0000256" key="3">
    <source>
        <dbReference type="ARBA" id="ARBA00022530"/>
    </source>
</evidence>
<feature type="region of interest" description="Disordered" evidence="7">
    <location>
        <begin position="279"/>
        <end position="303"/>
    </location>
</feature>
<dbReference type="AlphaFoldDB" id="A0A8C6KSG5"/>
<proteinExistence type="predicted"/>
<organism evidence="11 12">
    <name type="scientific">Nothobranchius furzeri</name>
    <name type="common">Turquoise killifish</name>
    <dbReference type="NCBI Taxonomy" id="105023"/>
    <lineage>
        <taxon>Eukaryota</taxon>
        <taxon>Metazoa</taxon>
        <taxon>Chordata</taxon>
        <taxon>Craniata</taxon>
        <taxon>Vertebrata</taxon>
        <taxon>Euteleostomi</taxon>
        <taxon>Actinopterygii</taxon>
        <taxon>Neopterygii</taxon>
        <taxon>Teleostei</taxon>
        <taxon>Neoteleostei</taxon>
        <taxon>Acanthomorphata</taxon>
        <taxon>Ovalentaria</taxon>
        <taxon>Atherinomorphae</taxon>
        <taxon>Cyprinodontiformes</taxon>
        <taxon>Nothobranchiidae</taxon>
        <taxon>Nothobranchius</taxon>
    </lineage>
</organism>
<dbReference type="GeneTree" id="ENSGT00940000166112"/>
<dbReference type="Pfam" id="PF01391">
    <property type="entry name" value="Collagen"/>
    <property type="match status" value="3"/>
</dbReference>
<feature type="compositionally biased region" description="Basic and acidic residues" evidence="7">
    <location>
        <begin position="341"/>
        <end position="362"/>
    </location>
</feature>
<keyword evidence="4 8" id="KW-0732">Signal</keyword>
<dbReference type="InterPro" id="IPR001791">
    <property type="entry name" value="Laminin_G"/>
</dbReference>
<accession>A0A8C6KSG5</accession>
<dbReference type="KEGG" id="nfu:107375117"/>
<sequence length="804" mass="84165">MFLWRWTFCLLGFLPRSVASPDADFGGESGSGMLQEPEEVNVLQELSFQVSGSSNSSMKVEDSRCPFIQVGQYSTLSLPLRRLFADSVADEFSLLLQLRSSQRQEHGVLTLLGPDRRITLQLRISAHAVVFIGTQQRHYEFPVSGVCDGGWHHLAFSVSANRLALYVDCSLLESVGWVNHGMEISADGLLMVGGLSEAFETPFEGDLGQLVFLLGDPDGAQKHCSHHPPRCRESAPKPPRSLRSDSALENMLLSSNDLEDLQNRSDEERVLSFDLANAFQRGGSSRGDGTIPSRPKGSAGRGDVFVVDEDTDLLDPVLLQGGYVNPQWKPSMHGSKGSQKGKPEVPSKKVEENITTEKKVDSRTPSLSPKNPTDDIIDLVRESAPKKPSLGHPLPPKTSSSPRTSTDSEKPREELDVETRTVSPAPRWIPTTTTTHLDHRTTPNKHTRPDREGPLIVPAGSRDGNLVLGSDGRTYRVQRGPAGRKGPPGPDGCAGDPGYPGFKGDKGEMGYEGRRGQRGQPGLPGNPGLPSFYLWENTAEEWTAFRQTNFYQLLSAGWPTKEGPVGPPGEMGKPGVQGPPGDPGIHGQPGMPGDMGDPGSRGPPGRTGTPGRDGDDGEDGQPGPPGSPGPHGLWGYRGERGPKGEKGDEGLVGFRGPTGETGEPGEKGETGLPGAAGPVGQPGSQGARGGSGPEGSIGPDGECGLDGPSGPPGLPGAPGVTGHVGAKGVDGSRGDSGPAGSVGPQGPQGPPGLEGQMGPPGHRGPQGQAGMTGAAGPKGEPGPVGPVGPRGDPGFEGPMVSYFN</sequence>
<feature type="compositionally biased region" description="Gly residues" evidence="7">
    <location>
        <begin position="686"/>
        <end position="695"/>
    </location>
</feature>
<feature type="region of interest" description="Disordered" evidence="7">
    <location>
        <begin position="323"/>
        <end position="526"/>
    </location>
</feature>
<keyword evidence="5" id="KW-0677">Repeat</keyword>
<dbReference type="GO" id="GO:0005581">
    <property type="term" value="C:collagen trimer"/>
    <property type="evidence" value="ECO:0007669"/>
    <property type="project" value="UniProtKB-KW"/>
</dbReference>
<feature type="chain" id="PRO_5044681264" evidence="8">
    <location>
        <begin position="20"/>
        <end position="804"/>
    </location>
</feature>
<gene>
    <name evidence="10" type="ORF">G4P62_002391</name>
</gene>
<feature type="compositionally biased region" description="Basic and acidic residues" evidence="7">
    <location>
        <begin position="436"/>
        <end position="453"/>
    </location>
</feature>
<dbReference type="InterPro" id="IPR050149">
    <property type="entry name" value="Collagen_superfamily"/>
</dbReference>
<evidence type="ECO:0000256" key="7">
    <source>
        <dbReference type="SAM" id="MobiDB-lite"/>
    </source>
</evidence>
<dbReference type="Ensembl" id="ENSNFUT00015008906.1">
    <property type="protein sequence ID" value="ENSNFUP00015008475.1"/>
    <property type="gene ID" value="ENSNFUG00015004137.1"/>
</dbReference>
<evidence type="ECO:0000256" key="2">
    <source>
        <dbReference type="ARBA" id="ARBA00022525"/>
    </source>
</evidence>
<dbReference type="Pfam" id="PF02210">
    <property type="entry name" value="Laminin_G_2"/>
    <property type="match status" value="1"/>
</dbReference>
<dbReference type="InterPro" id="IPR048287">
    <property type="entry name" value="TSPN-like_N"/>
</dbReference>
<dbReference type="SMART" id="SM00210">
    <property type="entry name" value="TSPN"/>
    <property type="match status" value="1"/>
</dbReference>
<comment type="subcellular location">
    <subcellularLocation>
        <location evidence="1">Secreted</location>
        <location evidence="1">Extracellular space</location>
        <location evidence="1">Extracellular matrix</location>
    </subcellularLocation>
</comment>
<protein>
    <submittedName>
        <fullName evidence="10 11">Collagen alpha-1(V) chain-like</fullName>
    </submittedName>
</protein>
<evidence type="ECO:0000256" key="8">
    <source>
        <dbReference type="SAM" id="SignalP"/>
    </source>
</evidence>
<reference evidence="11" key="3">
    <citation type="submission" date="2025-05" db="UniProtKB">
        <authorList>
            <consortium name="Ensembl"/>
        </authorList>
    </citation>
    <scope>IDENTIFICATION</scope>
</reference>
<dbReference type="PROSITE" id="PS50025">
    <property type="entry name" value="LAM_G_DOMAIN"/>
    <property type="match status" value="1"/>
</dbReference>
<dbReference type="GO" id="GO:0031012">
    <property type="term" value="C:extracellular matrix"/>
    <property type="evidence" value="ECO:0007669"/>
    <property type="project" value="TreeGrafter"/>
</dbReference>
<name>A0A8C6KSG5_NOTFU</name>
<feature type="compositionally biased region" description="Basic and acidic residues" evidence="7">
    <location>
        <begin position="406"/>
        <end position="419"/>
    </location>
</feature>
<feature type="signal peptide" evidence="8">
    <location>
        <begin position="1"/>
        <end position="19"/>
    </location>
</feature>
<evidence type="ECO:0000313" key="11">
    <source>
        <dbReference type="Ensembl" id="ENSNFUP00015008475.1"/>
    </source>
</evidence>
<reference evidence="11" key="1">
    <citation type="submission" date="2014-08" db="EMBL/GenBank/DDBJ databases">
        <authorList>
            <person name="Senf B."/>
            <person name="Petzold A."/>
            <person name="Downie B.R."/>
            <person name="Koch P."/>
            <person name="Platzer M."/>
        </authorList>
    </citation>
    <scope>NUCLEOTIDE SEQUENCE [LARGE SCALE GENOMIC DNA]</scope>
    <source>
        <strain evidence="11">GRZ</strain>
    </source>
</reference>
<dbReference type="OMA" id="ASECCHA"/>
<dbReference type="GO" id="GO:0005615">
    <property type="term" value="C:extracellular space"/>
    <property type="evidence" value="ECO:0007669"/>
    <property type="project" value="TreeGrafter"/>
</dbReference>
<keyword evidence="10" id="KW-0176">Collagen</keyword>
<evidence type="ECO:0000256" key="1">
    <source>
        <dbReference type="ARBA" id="ARBA00004498"/>
    </source>
</evidence>
<dbReference type="PANTHER" id="PTHR24023">
    <property type="entry name" value="COLLAGEN ALPHA"/>
    <property type="match status" value="1"/>
</dbReference>